<dbReference type="AlphaFoldDB" id="A0A2X0RC67"/>
<accession>A0A2X0RC67</accession>
<proteinExistence type="predicted"/>
<gene>
    <name evidence="1" type="ORF">BDKNPLJD_02047</name>
</gene>
<dbReference type="NCBIfam" id="NF040508">
    <property type="entry name" value="LVIS_2131_fam"/>
    <property type="match status" value="1"/>
</dbReference>
<evidence type="ECO:0000313" key="1">
    <source>
        <dbReference type="EMBL" id="SPB26741.1"/>
    </source>
</evidence>
<dbReference type="InterPro" id="IPR049731">
    <property type="entry name" value="LVIS_2131-like"/>
</dbReference>
<name>A0A2X0RC67_LACHE</name>
<dbReference type="EMBL" id="OGTV01000102">
    <property type="protein sequence ID" value="SPB26741.1"/>
    <property type="molecule type" value="Genomic_DNA"/>
</dbReference>
<protein>
    <submittedName>
        <fullName evidence="1">Uncharacterized protein</fullName>
    </submittedName>
</protein>
<organism evidence="1">
    <name type="scientific">Lactobacillus helveticus</name>
    <name type="common">Lactobacillus suntoryeus</name>
    <dbReference type="NCBI Taxonomy" id="1587"/>
    <lineage>
        <taxon>Bacteria</taxon>
        <taxon>Bacillati</taxon>
        <taxon>Bacillota</taxon>
        <taxon>Bacilli</taxon>
        <taxon>Lactobacillales</taxon>
        <taxon>Lactobacillaceae</taxon>
        <taxon>Lactobacillus</taxon>
    </lineage>
</organism>
<reference evidence="1" key="1">
    <citation type="submission" date="2018-01" db="EMBL/GenBank/DDBJ databases">
        <authorList>
            <person name="Gaut B.S."/>
            <person name="Morton B.R."/>
            <person name="Clegg M.T."/>
            <person name="Duvall M.R."/>
        </authorList>
    </citation>
    <scope>NUCLEOTIDE SEQUENCE</scope>
    <source>
        <strain evidence="1">Lactobacillus helveticus</strain>
    </source>
</reference>
<sequence length="248" mass="28538">MYSVTIFSTKSKVFNTYTIQILKNFPYNVEQGGRDMFGWNIIGILIWVAIILYLVFIIQNIRSRRIKMIIKQHKHFSWPNFILTVVEVVVLLVAAGWMFNQTFMDNPDLEDASRITSSVKYEPLIMKTGVGNSSYVTINSAKKRYSSQSYTFYKAGSKITASSDYASIAYGDTALDVNAEKIPYVKKTLKKMDKKYQRAYVAIYTATYKKNWQNGIGMHAGHLATRYYLIRVPDQSFIKQGKSPFKDE</sequence>